<dbReference type="NCBIfam" id="NF003417">
    <property type="entry name" value="PRK04813.1"/>
    <property type="match status" value="1"/>
</dbReference>
<dbReference type="FunFam" id="3.30.300.30:FF:000012">
    <property type="entry name" value="D-alanine--D-alanyl carrier protein ligase"/>
    <property type="match status" value="1"/>
</dbReference>
<feature type="binding site" evidence="7">
    <location>
        <position position="391"/>
    </location>
    <ligand>
        <name>ATP</name>
        <dbReference type="ChEBI" id="CHEBI:30616"/>
    </ligand>
</feature>
<feature type="binding site" evidence="7">
    <location>
        <position position="309"/>
    </location>
    <ligand>
        <name>D-alanine</name>
        <dbReference type="ChEBI" id="CHEBI:57416"/>
    </ligand>
</feature>
<dbReference type="InterPro" id="IPR044507">
    <property type="entry name" value="DltA-like"/>
</dbReference>
<dbReference type="InterPro" id="IPR000873">
    <property type="entry name" value="AMP-dep_synth/lig_dom"/>
</dbReference>
<dbReference type="Pfam" id="PF00501">
    <property type="entry name" value="AMP-binding"/>
    <property type="match status" value="1"/>
</dbReference>
<dbReference type="EMBL" id="JQBW01000010">
    <property type="protein sequence ID" value="KRN58615.1"/>
    <property type="molecule type" value="Genomic_DNA"/>
</dbReference>
<dbReference type="PROSITE" id="PS00455">
    <property type="entry name" value="AMP_BINDING"/>
    <property type="match status" value="1"/>
</dbReference>
<accession>A0A0R2I972</accession>
<dbReference type="SUPFAM" id="SSF56801">
    <property type="entry name" value="Acetyl-CoA synthetase-like"/>
    <property type="match status" value="1"/>
</dbReference>
<keyword evidence="1 7" id="KW-0963">Cytoplasm</keyword>
<feature type="binding site" evidence="7">
    <location>
        <begin position="300"/>
        <end position="305"/>
    </location>
    <ligand>
        <name>ATP</name>
        <dbReference type="ChEBI" id="CHEBI:30616"/>
    </ligand>
</feature>
<keyword evidence="11" id="KW-1185">Reference proteome</keyword>
<feature type="binding site" evidence="7">
    <location>
        <position position="502"/>
    </location>
    <ligand>
        <name>ATP</name>
        <dbReference type="ChEBI" id="CHEBI:30616"/>
    </ligand>
</feature>
<dbReference type="InterPro" id="IPR025110">
    <property type="entry name" value="AMP-bd_C"/>
</dbReference>
<feature type="binding site" evidence="7">
    <location>
        <position position="205"/>
    </location>
    <ligand>
        <name>D-alanine</name>
        <dbReference type="ChEBI" id="CHEBI:57416"/>
    </ligand>
</feature>
<evidence type="ECO:0000259" key="8">
    <source>
        <dbReference type="Pfam" id="PF00501"/>
    </source>
</evidence>
<evidence type="ECO:0000256" key="3">
    <source>
        <dbReference type="ARBA" id="ARBA00022741"/>
    </source>
</evidence>
<evidence type="ECO:0000313" key="11">
    <source>
        <dbReference type="Proteomes" id="UP000050934"/>
    </source>
</evidence>
<dbReference type="NCBIfam" id="TIGR01734">
    <property type="entry name" value="D-ala-DACP-lig"/>
    <property type="match status" value="1"/>
</dbReference>
<dbReference type="InterPro" id="IPR020845">
    <property type="entry name" value="AMP-binding_CS"/>
</dbReference>
<dbReference type="InterPro" id="IPR010072">
    <property type="entry name" value="DltA"/>
</dbReference>
<comment type="subcellular location">
    <subcellularLocation>
        <location evidence="7">Cytoplasm</location>
    </subcellularLocation>
</comment>
<reference evidence="10 11" key="1">
    <citation type="journal article" date="2015" name="Genome Announc.">
        <title>Expanding the biotechnology potential of lactobacilli through comparative genomics of 213 strains and associated genera.</title>
        <authorList>
            <person name="Sun Z."/>
            <person name="Harris H.M."/>
            <person name="McCann A."/>
            <person name="Guo C."/>
            <person name="Argimon S."/>
            <person name="Zhang W."/>
            <person name="Yang X."/>
            <person name="Jeffery I.B."/>
            <person name="Cooney J.C."/>
            <person name="Kagawa T.F."/>
            <person name="Liu W."/>
            <person name="Song Y."/>
            <person name="Salvetti E."/>
            <person name="Wrobel A."/>
            <person name="Rasinkangas P."/>
            <person name="Parkhill J."/>
            <person name="Rea M.C."/>
            <person name="O'Sullivan O."/>
            <person name="Ritari J."/>
            <person name="Douillard F.P."/>
            <person name="Paul Ross R."/>
            <person name="Yang R."/>
            <person name="Briner A.E."/>
            <person name="Felis G.E."/>
            <person name="de Vos W.M."/>
            <person name="Barrangou R."/>
            <person name="Klaenhammer T.R."/>
            <person name="Caufield P.W."/>
            <person name="Cui Y."/>
            <person name="Zhang H."/>
            <person name="O'Toole P.W."/>
        </authorList>
    </citation>
    <scope>NUCLEOTIDE SEQUENCE [LARGE SCALE GENOMIC DNA]</scope>
    <source>
        <strain evidence="10 11">DSM 17896</strain>
    </source>
</reference>
<comment type="similarity">
    <text evidence="6 7">Belongs to the ATP-dependent AMP-binding enzyme family. DltA subfamily.</text>
</comment>
<dbReference type="Proteomes" id="UP000050934">
    <property type="component" value="Unassembled WGS sequence"/>
</dbReference>
<dbReference type="PATRIC" id="fig|396268.3.peg.1078"/>
<dbReference type="STRING" id="396268.IV45_GL001066"/>
<dbReference type="Pfam" id="PF13193">
    <property type="entry name" value="AMP-binding_C"/>
    <property type="match status" value="1"/>
</dbReference>
<name>A0A0R2I972_9LACO</name>
<feature type="binding site" evidence="7">
    <location>
        <position position="502"/>
    </location>
    <ligand>
        <name>D-alanine</name>
        <dbReference type="ChEBI" id="CHEBI:57416"/>
    </ligand>
</feature>
<evidence type="ECO:0000256" key="2">
    <source>
        <dbReference type="ARBA" id="ARBA00022598"/>
    </source>
</evidence>
<dbReference type="GO" id="GO:0047473">
    <property type="term" value="F:D-alanine [D-alanyl carrier protein] ligase activity"/>
    <property type="evidence" value="ECO:0007669"/>
    <property type="project" value="UniProtKB-UniRule"/>
</dbReference>
<evidence type="ECO:0000259" key="9">
    <source>
        <dbReference type="Pfam" id="PF13193"/>
    </source>
</evidence>
<proteinExistence type="inferred from homology"/>
<keyword evidence="2 7" id="KW-0436">Ligase</keyword>
<gene>
    <name evidence="7" type="primary">dltA</name>
    <name evidence="10" type="ORF">IV45_GL001066</name>
</gene>
<keyword evidence="3 7" id="KW-0547">Nucleotide-binding</keyword>
<evidence type="ECO:0000256" key="6">
    <source>
        <dbReference type="ARBA" id="ARBA00061336"/>
    </source>
</evidence>
<dbReference type="HAMAP" id="MF_00593">
    <property type="entry name" value="DltA"/>
    <property type="match status" value="1"/>
</dbReference>
<dbReference type="CDD" id="cd05945">
    <property type="entry name" value="DltA"/>
    <property type="match status" value="1"/>
</dbReference>
<evidence type="ECO:0000256" key="5">
    <source>
        <dbReference type="ARBA" id="ARBA00054605"/>
    </source>
</evidence>
<evidence type="ECO:0000313" key="10">
    <source>
        <dbReference type="EMBL" id="KRN58615.1"/>
    </source>
</evidence>
<comment type="pathway">
    <text evidence="7">Cell wall biogenesis; lipoteichoic acid biosynthesis.</text>
</comment>
<dbReference type="GO" id="GO:0005524">
    <property type="term" value="F:ATP binding"/>
    <property type="evidence" value="ECO:0007669"/>
    <property type="project" value="UniProtKB-KW"/>
</dbReference>
<dbReference type="AlphaFoldDB" id="A0A0R2I972"/>
<dbReference type="EC" id="6.2.1.54" evidence="7"/>
<dbReference type="UniPathway" id="UPA00556"/>
<comment type="caution">
    <text evidence="10">The sequence shown here is derived from an EMBL/GenBank/DDBJ whole genome shotgun (WGS) entry which is preliminary data.</text>
</comment>
<dbReference type="Gene3D" id="3.30.300.30">
    <property type="match status" value="1"/>
</dbReference>
<feature type="binding site" evidence="7">
    <location>
        <begin position="159"/>
        <end position="160"/>
    </location>
    <ligand>
        <name>ATP</name>
        <dbReference type="ChEBI" id="CHEBI:30616"/>
    </ligand>
</feature>
<comment type="caution">
    <text evidence="7">Lacks conserved residue(s) required for the propagation of feature annotation.</text>
</comment>
<dbReference type="InterPro" id="IPR045851">
    <property type="entry name" value="AMP-bd_C_sf"/>
</dbReference>
<comment type="function">
    <text evidence="5 7">Catalyzes the first step in the D-alanylation of lipoteichoic acid (LTA), the activation of D-alanine and its transfer onto the D-alanyl carrier protein (Dcp) DltC. In an ATP-dependent two-step reaction, forms a high energy D-alanyl-AMP intermediate, followed by transfer of the D-alanyl residue as a thiol ester to the phosphopantheinyl prosthetic group of the Dcp. D-alanylation of LTA plays an important role in modulating the properties of the cell wall in Gram-positive bacteria, influencing the net charge of the cell wall.</text>
</comment>
<dbReference type="Gene3D" id="3.40.50.12780">
    <property type="entry name" value="N-terminal domain of ligase-like"/>
    <property type="match status" value="1"/>
</dbReference>
<dbReference type="GO" id="GO:0070395">
    <property type="term" value="P:lipoteichoic acid biosynthetic process"/>
    <property type="evidence" value="ECO:0007669"/>
    <property type="project" value="UniProtKB-UniRule"/>
</dbReference>
<evidence type="ECO:0000256" key="1">
    <source>
        <dbReference type="ARBA" id="ARBA00022490"/>
    </source>
</evidence>
<evidence type="ECO:0000256" key="7">
    <source>
        <dbReference type="HAMAP-Rule" id="MF_00593"/>
    </source>
</evidence>
<organism evidence="10 11">
    <name type="scientific">Limosilactobacillus secaliphilus</name>
    <dbReference type="NCBI Taxonomy" id="396268"/>
    <lineage>
        <taxon>Bacteria</taxon>
        <taxon>Bacillati</taxon>
        <taxon>Bacillota</taxon>
        <taxon>Bacilli</taxon>
        <taxon>Lactobacillales</taxon>
        <taxon>Lactobacillaceae</taxon>
        <taxon>Limosilactobacillus</taxon>
    </lineage>
</organism>
<feature type="domain" description="AMP-dependent synthetase/ligase" evidence="8">
    <location>
        <begin position="15"/>
        <end position="367"/>
    </location>
</feature>
<comment type="catalytic activity">
    <reaction evidence="7">
        <text>holo-[D-alanyl-carrier protein] + D-alanine + ATP = D-alanyl-[D-alanyl-carrier protein] + AMP + diphosphate</text>
        <dbReference type="Rhea" id="RHEA:55132"/>
        <dbReference type="Rhea" id="RHEA-COMP:14102"/>
        <dbReference type="Rhea" id="RHEA-COMP:14103"/>
        <dbReference type="ChEBI" id="CHEBI:30616"/>
        <dbReference type="ChEBI" id="CHEBI:33019"/>
        <dbReference type="ChEBI" id="CHEBI:57416"/>
        <dbReference type="ChEBI" id="CHEBI:64479"/>
        <dbReference type="ChEBI" id="CHEBI:138620"/>
        <dbReference type="ChEBI" id="CHEBI:456215"/>
        <dbReference type="EC" id="6.2.1.54"/>
    </reaction>
</comment>
<protein>
    <recommendedName>
        <fullName evidence="7">D-alanine--D-alanyl carrier protein ligase</fullName>
        <shortName evidence="7">DCL</shortName>
        <ecNumber evidence="7">6.2.1.54</ecNumber>
    </recommendedName>
    <alternativeName>
        <fullName evidence="7">D-alanine--poly(phosphoribitol) ligase subunit 1</fullName>
    </alternativeName>
    <alternativeName>
        <fullName evidence="7">D-alanine-activating enzyme</fullName>
        <shortName evidence="7">DAE</shortName>
    </alternativeName>
</protein>
<dbReference type="GO" id="GO:0005737">
    <property type="term" value="C:cytoplasm"/>
    <property type="evidence" value="ECO:0007669"/>
    <property type="project" value="UniProtKB-SubCell"/>
</dbReference>
<dbReference type="PANTHER" id="PTHR45398">
    <property type="match status" value="1"/>
</dbReference>
<sequence>MEEIIVIKQIVAEMDQAAQKFADRVYFDEMGTTHTFQDLHEASDAFAAWLDHSNIPAESPIMFYGDHQFEMVAGFLGGVKSGHAYIPVEAGSALPRMQSIINTANPRLVVAIDEFPDQKLDYDGQVLDLFELRQIMAKSANYEISHPVSGKQPFYILFTSGTTGSPKGVQISADNVTTFANWMLGDDFAIEEGMTFLGQTPFSFDISHYYWLIGMLTGGTIKALPLSVVQNFGQLFKVLTDLKIDIMTGTPSLADMLMLSPDFNEEKMPDLKQFVFCGEELSVSTVKRLWKKFPHARIWNTYGPTEATVAITSCEITKEMVKKDKRLPIGYDKPGVTTTIWDGNKQITEPGKHGEIIISGDSVAEGYMNNPEKTAKNFFKFNGVQSYRTGDAGFITADGLRHIIGRMDFQIKLHGFRVELDEVRSSLELSPLIKQAVAVPKYDKNGRVSHLIADVIAQPNDFTSDAELTKAIRESLKGKIMDYMMPTQFKYVDSFPKSANGKIAVKQMIAEANNK</sequence>
<dbReference type="InterPro" id="IPR042099">
    <property type="entry name" value="ANL_N_sf"/>
</dbReference>
<dbReference type="PANTHER" id="PTHR45398:SF1">
    <property type="entry name" value="ENZYME, PUTATIVE (JCVI)-RELATED"/>
    <property type="match status" value="1"/>
</dbReference>
<evidence type="ECO:0000256" key="4">
    <source>
        <dbReference type="ARBA" id="ARBA00022840"/>
    </source>
</evidence>
<feature type="domain" description="AMP-binding enzyme C-terminal" evidence="9">
    <location>
        <begin position="425"/>
        <end position="502"/>
    </location>
</feature>
<keyword evidence="4 7" id="KW-0067">ATP-binding</keyword>